<evidence type="ECO:0000256" key="1">
    <source>
        <dbReference type="SAM" id="Phobius"/>
    </source>
</evidence>
<dbReference type="Pfam" id="PF07386">
    <property type="entry name" value="DUF1499"/>
    <property type="match status" value="1"/>
</dbReference>
<gene>
    <name evidence="2" type="ORF">MKP05_03830</name>
</gene>
<dbReference type="RefSeq" id="WP_240567103.1">
    <property type="nucleotide sequence ID" value="NZ_JAKVPY010000003.1"/>
</dbReference>
<name>A0ABS9RQZ7_9GAMM</name>
<sequence length="256" mass="27707">MSLLRPRTRPRGGRWPVGVAWLALILLVIAALLMAAAGPAYRFGLLPLGDAFGLLRYGAYVAAGAAGVGLIALILAIFCRRLRPALAGGLVIVAVAGMVTVPWVHWQRAQLAPPIHDITTDTEDPPAFEALVDAREAAPNAVDYPGEAFARQQREAYPDIRPIDLDMSLDSALSVAEAAALDLGWELAGVTANRIEATDTTTWFGFKDDVVIRLTETDDGVRVDVRSASRIGRSDVGTNAARIRKYRETLERRVQR</sequence>
<keyword evidence="3" id="KW-1185">Reference proteome</keyword>
<proteinExistence type="predicted"/>
<dbReference type="InterPro" id="IPR010865">
    <property type="entry name" value="DUF1499"/>
</dbReference>
<comment type="caution">
    <text evidence="2">The sequence shown here is derived from an EMBL/GenBank/DDBJ whole genome shotgun (WGS) entry which is preliminary data.</text>
</comment>
<keyword evidence="1" id="KW-0812">Transmembrane</keyword>
<reference evidence="2 3" key="1">
    <citation type="submission" date="2022-02" db="EMBL/GenBank/DDBJ databases">
        <title>Halomonas fukangensis sp. nov., a halophilic bacterium isolated from a bulk soil of Kalidium foliatum at Fukang.</title>
        <authorList>
            <person name="Huang Y."/>
        </authorList>
    </citation>
    <scope>NUCLEOTIDE SEQUENCE [LARGE SCALE GENOMIC DNA]</scope>
    <source>
        <strain evidence="2 3">EGI 63088</strain>
    </source>
</reference>
<keyword evidence="1" id="KW-0472">Membrane</keyword>
<organism evidence="2 3">
    <name type="scientific">Halomonas flagellata</name>
    <dbReference type="NCBI Taxonomy" id="2920385"/>
    <lineage>
        <taxon>Bacteria</taxon>
        <taxon>Pseudomonadati</taxon>
        <taxon>Pseudomonadota</taxon>
        <taxon>Gammaproteobacteria</taxon>
        <taxon>Oceanospirillales</taxon>
        <taxon>Halomonadaceae</taxon>
        <taxon>Halomonas</taxon>
    </lineage>
</organism>
<evidence type="ECO:0000313" key="3">
    <source>
        <dbReference type="Proteomes" id="UP001202117"/>
    </source>
</evidence>
<protein>
    <submittedName>
        <fullName evidence="2">DUF1499 domain-containing protein</fullName>
    </submittedName>
</protein>
<feature type="transmembrane region" description="Helical" evidence="1">
    <location>
        <begin position="57"/>
        <end position="78"/>
    </location>
</feature>
<feature type="transmembrane region" description="Helical" evidence="1">
    <location>
        <begin position="85"/>
        <end position="106"/>
    </location>
</feature>
<dbReference type="EMBL" id="JAKVPY010000003">
    <property type="protein sequence ID" value="MCH4562260.1"/>
    <property type="molecule type" value="Genomic_DNA"/>
</dbReference>
<keyword evidence="1" id="KW-1133">Transmembrane helix</keyword>
<dbReference type="Proteomes" id="UP001202117">
    <property type="component" value="Unassembled WGS sequence"/>
</dbReference>
<accession>A0ABS9RQZ7</accession>
<evidence type="ECO:0000313" key="2">
    <source>
        <dbReference type="EMBL" id="MCH4562260.1"/>
    </source>
</evidence>
<feature type="transmembrane region" description="Helical" evidence="1">
    <location>
        <begin position="12"/>
        <end position="37"/>
    </location>
</feature>